<dbReference type="Proteomes" id="UP000682892">
    <property type="component" value="Chromosome 3"/>
</dbReference>
<reference evidence="6" key="1">
    <citation type="submission" date="2005-10" db="EMBL/GenBank/DDBJ databases">
        <authorList>
            <person name="Loftus B.J."/>
            <person name="Nene V.M."/>
            <person name="Hannick L.I."/>
            <person name="Bidwell S."/>
            <person name="Haas B."/>
            <person name="Amedeo P."/>
            <person name="Orvis J."/>
            <person name="Wortman J.R."/>
            <person name="White O.R."/>
            <person name="Salzberg S."/>
            <person name="Shumway M."/>
            <person name="Koo H."/>
            <person name="Zhao Y."/>
            <person name="Holmes M."/>
            <person name="Miller J."/>
            <person name="Schatz M."/>
            <person name="Pop M."/>
            <person name="Pai G."/>
            <person name="Utterback T."/>
            <person name="Rogers Y.-H."/>
            <person name="Kravitz S."/>
            <person name="Fraser C.M."/>
        </authorList>
    </citation>
    <scope>NUCLEOTIDE SEQUENCE</scope>
    <source>
        <strain evidence="6">Liverpool</strain>
    </source>
</reference>
<evidence type="ECO:0000259" key="5">
    <source>
        <dbReference type="Pfam" id="PF10551"/>
    </source>
</evidence>
<evidence type="ECO:0000256" key="1">
    <source>
        <dbReference type="ARBA" id="ARBA00022723"/>
    </source>
</evidence>
<dbReference type="Pfam" id="PF04500">
    <property type="entry name" value="FLYWCH"/>
    <property type="match status" value="1"/>
</dbReference>
<accession>Q17MH0</accession>
<evidence type="ECO:0000256" key="2">
    <source>
        <dbReference type="ARBA" id="ARBA00022771"/>
    </source>
</evidence>
<feature type="domain" description="MULE transposase" evidence="5">
    <location>
        <begin position="196"/>
        <end position="296"/>
    </location>
</feature>
<name>Q17MH0_AEDAE</name>
<keyword evidence="2" id="KW-0863">Zinc-finger</keyword>
<dbReference type="Gene3D" id="2.20.25.240">
    <property type="match status" value="1"/>
</dbReference>
<dbReference type="PaxDb" id="7159-AAEL001051-PA"/>
<dbReference type="VEuPathDB" id="VectorBase:AAEL021552"/>
<feature type="domain" description="FLYWCH-type" evidence="4">
    <location>
        <begin position="9"/>
        <end position="77"/>
    </location>
</feature>
<dbReference type="HOGENOM" id="CLU_015060_1_1_1"/>
<reference evidence="6" key="2">
    <citation type="journal article" date="2007" name="Science">
        <title>Genome sequence of Aedes aegypti, a major arbovirus vector.</title>
        <authorList>
            <person name="Nene V."/>
            <person name="Wortman J.R."/>
            <person name="Lawson D."/>
            <person name="Haas B."/>
            <person name="Kodira C."/>
            <person name="Tu Z.J."/>
            <person name="Loftus B."/>
            <person name="Xi Z."/>
            <person name="Megy K."/>
            <person name="Grabherr M."/>
            <person name="Ren Q."/>
            <person name="Zdobnov E.M."/>
            <person name="Lobo N.F."/>
            <person name="Campbell K.S."/>
            <person name="Brown S.E."/>
            <person name="Bonaldo M.F."/>
            <person name="Zhu J."/>
            <person name="Sinkins S.P."/>
            <person name="Hogenkamp D.G."/>
            <person name="Amedeo P."/>
            <person name="Arensburger P."/>
            <person name="Atkinson P.W."/>
            <person name="Bidwell S."/>
            <person name="Biedler J."/>
            <person name="Birney E."/>
            <person name="Bruggner R.V."/>
            <person name="Costas J."/>
            <person name="Coy M.R."/>
            <person name="Crabtree J."/>
            <person name="Crawford M."/>
            <person name="Debruyn B."/>
            <person name="Decaprio D."/>
            <person name="Eiglmeier K."/>
            <person name="Eisenstadt E."/>
            <person name="El-Dorry H."/>
            <person name="Gelbart W.M."/>
            <person name="Gomes S.L."/>
            <person name="Hammond M."/>
            <person name="Hannick L.I."/>
            <person name="Hogan J.R."/>
            <person name="Holmes M.H."/>
            <person name="Jaffe D."/>
            <person name="Johnston J.S."/>
            <person name="Kennedy R.C."/>
            <person name="Koo H."/>
            <person name="Kravitz S."/>
            <person name="Kriventseva E.V."/>
            <person name="Kulp D."/>
            <person name="Labutti K."/>
            <person name="Lee E."/>
            <person name="Li S."/>
            <person name="Lovin D.D."/>
            <person name="Mao C."/>
            <person name="Mauceli E."/>
            <person name="Menck C.F."/>
            <person name="Miller J.R."/>
            <person name="Montgomery P."/>
            <person name="Mori A."/>
            <person name="Nascimento A.L."/>
            <person name="Naveira H.F."/>
            <person name="Nusbaum C."/>
            <person name="O'leary S."/>
            <person name="Orvis J."/>
            <person name="Pertea M."/>
            <person name="Quesneville H."/>
            <person name="Reidenbach K.R."/>
            <person name="Rogers Y.H."/>
            <person name="Roth C.W."/>
            <person name="Schneider J.R."/>
            <person name="Schatz M."/>
            <person name="Shumway M."/>
            <person name="Stanke M."/>
            <person name="Stinson E.O."/>
            <person name="Tubio J.M."/>
            <person name="Vanzee J.P."/>
            <person name="Verjovski-Almeida S."/>
            <person name="Werner D."/>
            <person name="White O."/>
            <person name="Wyder S."/>
            <person name="Zeng Q."/>
            <person name="Zhao Q."/>
            <person name="Zhao Y."/>
            <person name="Hill C.A."/>
            <person name="Raikhel A.S."/>
            <person name="Soares M.B."/>
            <person name="Knudson D.L."/>
            <person name="Lee N.H."/>
            <person name="Galagan J."/>
            <person name="Salzberg S.L."/>
            <person name="Paulsen I.T."/>
            <person name="Dimopoulos G."/>
            <person name="Collins F.H."/>
            <person name="Birren B."/>
            <person name="Fraser-Liggett C.M."/>
            <person name="Severson D.W."/>
        </authorList>
    </citation>
    <scope>NUCLEOTIDE SEQUENCE [LARGE SCALE GENOMIC DNA]</scope>
    <source>
        <strain evidence="6">Liverpool</strain>
    </source>
</reference>
<reference evidence="6" key="3">
    <citation type="submission" date="2012-09" db="EMBL/GenBank/DDBJ databases">
        <authorList>
            <consortium name="VectorBase"/>
        </authorList>
    </citation>
    <scope>NUCLEOTIDE SEQUENCE</scope>
    <source>
        <strain evidence="6">Liverpool</strain>
    </source>
</reference>
<evidence type="ECO:0000313" key="7">
    <source>
        <dbReference type="Proteomes" id="UP000682892"/>
    </source>
</evidence>
<evidence type="ECO:0000259" key="4">
    <source>
        <dbReference type="Pfam" id="PF04500"/>
    </source>
</evidence>
<dbReference type="Pfam" id="PF10551">
    <property type="entry name" value="MULE"/>
    <property type="match status" value="1"/>
</dbReference>
<dbReference type="OMA" id="HERMPEV"/>
<dbReference type="EMBL" id="CH477206">
    <property type="protein sequence ID" value="EAT47868.1"/>
    <property type="molecule type" value="Genomic_DNA"/>
</dbReference>
<evidence type="ECO:0000256" key="3">
    <source>
        <dbReference type="ARBA" id="ARBA00022833"/>
    </source>
</evidence>
<dbReference type="eggNOG" id="ENOG502S0E9">
    <property type="taxonomic scope" value="Eukaryota"/>
</dbReference>
<organism evidence="6 7">
    <name type="scientific">Aedes aegypti</name>
    <name type="common">Yellowfever mosquito</name>
    <name type="synonym">Culex aegypti</name>
    <dbReference type="NCBI Taxonomy" id="7159"/>
    <lineage>
        <taxon>Eukaryota</taxon>
        <taxon>Metazoa</taxon>
        <taxon>Ecdysozoa</taxon>
        <taxon>Arthropoda</taxon>
        <taxon>Hexapoda</taxon>
        <taxon>Insecta</taxon>
        <taxon>Pterygota</taxon>
        <taxon>Neoptera</taxon>
        <taxon>Endopterygota</taxon>
        <taxon>Diptera</taxon>
        <taxon>Nematocera</taxon>
        <taxon>Culicoidea</taxon>
        <taxon>Culicidae</taxon>
        <taxon>Culicinae</taxon>
        <taxon>Aedini</taxon>
        <taxon>Aedes</taxon>
        <taxon>Stegomyia</taxon>
    </lineage>
</organism>
<dbReference type="GO" id="GO:0008270">
    <property type="term" value="F:zinc ion binding"/>
    <property type="evidence" value="ECO:0007669"/>
    <property type="project" value="UniProtKB-KW"/>
</dbReference>
<dbReference type="PhylomeDB" id="Q17MH0"/>
<dbReference type="InterPro" id="IPR018289">
    <property type="entry name" value="MULE_transposase_dom"/>
</dbReference>
<keyword evidence="3" id="KW-0862">Zinc</keyword>
<sequence length="488" mass="55151">MANVKVELIKSSRGNDMLAIAGYVFHCNRKMVENNIYYWECRVRCHAAGSNNKCAARARSTIVNGQHKILGISEHNHQPNPISSQVMQFRDKLKRRAESDNGGVAKAIQETLSDYPSEVQGQMSEGARRKIVERVRSRTKPVPDPTSLDDFVVPNEYQTDNNGDRMLIADVVENHERAIIFGTHENLRRLGHAKYWVADGTFATVPSLFRQLVTVHGSIAPTHQQTVPLIYVLMPTKTESLYRKVWEAIIEAADALDIDLEPEYVITDFEKALINSVQAEFPDAKHSGCFFHWSKNLFKFIQQNKMLNEFGQDASVYLTFKKVQALAFLPPDDIAAAFETVKQQAPENMAAFLSYVEETYICGRMKRSSRGKKAAKIAPLFPPTFWSVYANVLDKVSRTSNQAESWHNRWTKIVGAKHVGVVRILEEIKREIRYSAGLIAGIQSGSSVQQKKQEDAIKEARILDIVQNYVNYLLPDYLTAIATNLSSK</sequence>
<protein>
    <submittedName>
        <fullName evidence="6">AAEL001051-PA</fullName>
    </submittedName>
</protein>
<keyword evidence="1" id="KW-0479">Metal-binding</keyword>
<dbReference type="AlphaFoldDB" id="Q17MH0"/>
<evidence type="ECO:0000313" key="6">
    <source>
        <dbReference type="EMBL" id="EAT47868.1"/>
    </source>
</evidence>
<gene>
    <name evidence="6" type="ORF">AaeL_AAEL001051</name>
</gene>
<dbReference type="InterPro" id="IPR007588">
    <property type="entry name" value="Znf_FLYWCH"/>
</dbReference>
<proteinExistence type="predicted"/>